<comment type="caution">
    <text evidence="1">The sequence shown here is derived from an EMBL/GenBank/DDBJ whole genome shotgun (WGS) entry which is preliminary data.</text>
</comment>
<dbReference type="RefSeq" id="WP_133711949.1">
    <property type="nucleotide sequence ID" value="NZ_SOAG01000005.1"/>
</dbReference>
<protein>
    <submittedName>
        <fullName evidence="1">Uncharacterized protein</fullName>
    </submittedName>
</protein>
<keyword evidence="2" id="KW-1185">Reference proteome</keyword>
<evidence type="ECO:0000313" key="1">
    <source>
        <dbReference type="EMBL" id="TDS64259.1"/>
    </source>
</evidence>
<dbReference type="Proteomes" id="UP000295215">
    <property type="component" value="Unassembled WGS sequence"/>
</dbReference>
<proteinExistence type="predicted"/>
<organism evidence="1 2">
    <name type="scientific">Myroides indicus</name>
    <dbReference type="NCBI Taxonomy" id="1323422"/>
    <lineage>
        <taxon>Bacteria</taxon>
        <taxon>Pseudomonadati</taxon>
        <taxon>Bacteroidota</taxon>
        <taxon>Flavobacteriia</taxon>
        <taxon>Flavobacteriales</taxon>
        <taxon>Flavobacteriaceae</taxon>
        <taxon>Myroides</taxon>
    </lineage>
</organism>
<accession>A0A4R7FAW7</accession>
<dbReference type="EMBL" id="SOAG01000005">
    <property type="protein sequence ID" value="TDS64259.1"/>
    <property type="molecule type" value="Genomic_DNA"/>
</dbReference>
<reference evidence="1 2" key="1">
    <citation type="submission" date="2019-03" db="EMBL/GenBank/DDBJ databases">
        <title>Genomic Encyclopedia of Archaeal and Bacterial Type Strains, Phase II (KMG-II): from individual species to whole genera.</title>
        <authorList>
            <person name="Goeker M."/>
        </authorList>
    </citation>
    <scope>NUCLEOTIDE SEQUENCE [LARGE SCALE GENOMIC DNA]</scope>
    <source>
        <strain evidence="1 2">DSM 28213</strain>
    </source>
</reference>
<gene>
    <name evidence="1" type="ORF">C8P70_105108</name>
</gene>
<sequence length="105" mass="11545">MEINRDSSDVITLDQAIEYTHAFQENNPGAIKSFFAGSNKLNLILEQENCIGIRIYNGYDATSGKNNLVLVGVDIQGEDITQGVILENLSPCPNICPQYSVLIKL</sequence>
<dbReference type="AlphaFoldDB" id="A0A4R7FAW7"/>
<evidence type="ECO:0000313" key="2">
    <source>
        <dbReference type="Proteomes" id="UP000295215"/>
    </source>
</evidence>
<dbReference type="OrthoDB" id="661524at2"/>
<name>A0A4R7FAW7_9FLAO</name>